<evidence type="ECO:0000256" key="1">
    <source>
        <dbReference type="ARBA" id="ARBA00022737"/>
    </source>
</evidence>
<reference evidence="4" key="1">
    <citation type="journal article" date="2020" name="Stud. Mycol.">
        <title>101 Dothideomycetes genomes: a test case for predicting lifestyles and emergence of pathogens.</title>
        <authorList>
            <person name="Haridas S."/>
            <person name="Albert R."/>
            <person name="Binder M."/>
            <person name="Bloem J."/>
            <person name="Labutti K."/>
            <person name="Salamov A."/>
            <person name="Andreopoulos B."/>
            <person name="Baker S."/>
            <person name="Barry K."/>
            <person name="Bills G."/>
            <person name="Bluhm B."/>
            <person name="Cannon C."/>
            <person name="Castanera R."/>
            <person name="Culley D."/>
            <person name="Daum C."/>
            <person name="Ezra D."/>
            <person name="Gonzalez J."/>
            <person name="Henrissat B."/>
            <person name="Kuo A."/>
            <person name="Liang C."/>
            <person name="Lipzen A."/>
            <person name="Lutzoni F."/>
            <person name="Magnuson J."/>
            <person name="Mondo S."/>
            <person name="Nolan M."/>
            <person name="Ohm R."/>
            <person name="Pangilinan J."/>
            <person name="Park H.-J."/>
            <person name="Ramirez L."/>
            <person name="Alfaro M."/>
            <person name="Sun H."/>
            <person name="Tritt A."/>
            <person name="Yoshinaga Y."/>
            <person name="Zwiers L.-H."/>
            <person name="Turgeon B."/>
            <person name="Goodwin S."/>
            <person name="Spatafora J."/>
            <person name="Crous P."/>
            <person name="Grigoriev I."/>
        </authorList>
    </citation>
    <scope>NUCLEOTIDE SEQUENCE</scope>
    <source>
        <strain evidence="4">CBS 107.79</strain>
    </source>
</reference>
<dbReference type="PROSITE" id="PS50088">
    <property type="entry name" value="ANK_REPEAT"/>
    <property type="match status" value="10"/>
</dbReference>
<dbReference type="PANTHER" id="PTHR24198">
    <property type="entry name" value="ANKYRIN REPEAT AND PROTEIN KINASE DOMAIN-CONTAINING PROTEIN"/>
    <property type="match status" value="1"/>
</dbReference>
<dbReference type="EMBL" id="ML976692">
    <property type="protein sequence ID" value="KAF1971681.1"/>
    <property type="molecule type" value="Genomic_DNA"/>
</dbReference>
<dbReference type="InterPro" id="IPR036770">
    <property type="entry name" value="Ankyrin_rpt-contain_sf"/>
</dbReference>
<dbReference type="SMART" id="SM00248">
    <property type="entry name" value="ANK"/>
    <property type="match status" value="16"/>
</dbReference>
<dbReference type="InterPro" id="IPR002110">
    <property type="entry name" value="Ankyrin_rpt"/>
</dbReference>
<dbReference type="Pfam" id="PF12796">
    <property type="entry name" value="Ank_2"/>
    <property type="match status" value="4"/>
</dbReference>
<evidence type="ECO:0000313" key="4">
    <source>
        <dbReference type="EMBL" id="KAF1971681.1"/>
    </source>
</evidence>
<feature type="repeat" description="ANK" evidence="3">
    <location>
        <begin position="287"/>
        <end position="319"/>
    </location>
</feature>
<evidence type="ECO:0000313" key="5">
    <source>
        <dbReference type="Proteomes" id="UP000800036"/>
    </source>
</evidence>
<dbReference type="PRINTS" id="PR01415">
    <property type="entry name" value="ANKYRIN"/>
</dbReference>
<sequence>MDRNNVQSQNLDGTSSAEPLYKSPKLQTLMEVFKCQLGKPANSSISDQGLGPTKQWTPFYYAVYHNREAALLHFLRVGHTPDGSPDAQPPLCIAVAAGHVDMVKILCEAGANLNVWTTRDGETPLHLAIKAGRSDILALLIRHKPDLNTTTLYTHETALHYAAARASSIDNIIALLKNGANCEALDNEGRSPARMALQARNLETAIVIIRAAGSKSHRLAKEKRSLLEHVLSSHNRASLSNTLVAQALELACPPDSTTLVEAIKTQDPNLVQILLERGANPNKATRSGLFPIFAAFNACSAPIVQALVEHGADVTLRNPHGPNVLQAALASPVSRDKEAITKVFEILLARGADARTIYSDGTTLLHHAVGPDVELVKVAQQLLQYGVNVDVQDKNGNTALHVAAMSPTCVAMLLKHGANPNLVNSKNLTPLLYALKSATSENESGLQQLLKASDIGKVDTSGKGALHLAAQNGMNKTTRMLLEAGADTTSTDSKKRTPLLLAVLHQQWAVVPLLAIQPGTNSWDEPGMTALHHIAISTPKAPSTWKHIAAAAAPFCEKGVSRSMRDQSGSTPLIQAAKTLPEEGLPIIEVLLSQNGSERGNCVAHEDHDQRNALYYAATLGKVTFVEALLRHGTPFSLSEWRPRKRLLGPENGANKRILKLLAEYEWPRRMARLHRQSATSNEALLPKVLPIRDLNDMLTMGLDPNQLPRTKPAGSLLWTLLDHGLALSTTHPEYLHGALKLILAFGADPNALFQRKLPCIPKIRNSQQAPLAVHPLARVLEMCPRAELNLVRMLIDAGAKLSIPSPLYDGRYPLHSAVQANRVDIVELMLHHKADVDCTNAKKRTPLFVAAESGSSEIVELLLRARASVNASDDEGCTPLHAAAAAGNASIVSCLLRAGGRVDSRNHKELTPLRCLPEKLPEQDKHMIASMLERAQQKQ</sequence>
<protein>
    <submittedName>
        <fullName evidence="4">Ankyrin</fullName>
    </submittedName>
</protein>
<feature type="repeat" description="ANK" evidence="3">
    <location>
        <begin position="461"/>
        <end position="493"/>
    </location>
</feature>
<dbReference type="SUPFAM" id="SSF48403">
    <property type="entry name" value="Ankyrin repeat"/>
    <property type="match status" value="3"/>
</dbReference>
<proteinExistence type="predicted"/>
<dbReference type="PANTHER" id="PTHR24198:SF165">
    <property type="entry name" value="ANKYRIN REPEAT-CONTAINING PROTEIN-RELATED"/>
    <property type="match status" value="1"/>
</dbReference>
<dbReference type="PROSITE" id="PS50297">
    <property type="entry name" value="ANK_REP_REGION"/>
    <property type="match status" value="6"/>
</dbReference>
<keyword evidence="5" id="KW-1185">Reference proteome</keyword>
<feature type="repeat" description="ANK" evidence="3">
    <location>
        <begin position="843"/>
        <end position="875"/>
    </location>
</feature>
<dbReference type="Pfam" id="PF00023">
    <property type="entry name" value="Ank"/>
    <property type="match status" value="2"/>
</dbReference>
<organism evidence="4 5">
    <name type="scientific">Bimuria novae-zelandiae CBS 107.79</name>
    <dbReference type="NCBI Taxonomy" id="1447943"/>
    <lineage>
        <taxon>Eukaryota</taxon>
        <taxon>Fungi</taxon>
        <taxon>Dikarya</taxon>
        <taxon>Ascomycota</taxon>
        <taxon>Pezizomycotina</taxon>
        <taxon>Dothideomycetes</taxon>
        <taxon>Pleosporomycetidae</taxon>
        <taxon>Pleosporales</taxon>
        <taxon>Massarineae</taxon>
        <taxon>Didymosphaeriaceae</taxon>
        <taxon>Bimuria</taxon>
    </lineage>
</organism>
<feature type="non-terminal residue" evidence="4">
    <location>
        <position position="940"/>
    </location>
</feature>
<accession>A0A6A5V347</accession>
<keyword evidence="2 3" id="KW-0040">ANK repeat</keyword>
<feature type="repeat" description="ANK" evidence="3">
    <location>
        <begin position="154"/>
        <end position="187"/>
    </location>
</feature>
<dbReference type="Gene3D" id="1.25.40.20">
    <property type="entry name" value="Ankyrin repeat-containing domain"/>
    <property type="match status" value="6"/>
</dbReference>
<evidence type="ECO:0000256" key="3">
    <source>
        <dbReference type="PROSITE-ProRule" id="PRU00023"/>
    </source>
</evidence>
<evidence type="ECO:0000256" key="2">
    <source>
        <dbReference type="ARBA" id="ARBA00023043"/>
    </source>
</evidence>
<keyword evidence="1" id="KW-0677">Repeat</keyword>
<dbReference type="Proteomes" id="UP000800036">
    <property type="component" value="Unassembled WGS sequence"/>
</dbReference>
<feature type="repeat" description="ANK" evidence="3">
    <location>
        <begin position="86"/>
        <end position="118"/>
    </location>
</feature>
<feature type="repeat" description="ANK" evidence="3">
    <location>
        <begin position="254"/>
        <end position="286"/>
    </location>
</feature>
<name>A0A6A5V347_9PLEO</name>
<gene>
    <name evidence="4" type="ORF">BU23DRAFT_470301</name>
</gene>
<feature type="repeat" description="ANK" evidence="3">
    <location>
        <begin position="120"/>
        <end position="152"/>
    </location>
</feature>
<dbReference type="OrthoDB" id="195446at2759"/>
<dbReference type="AlphaFoldDB" id="A0A6A5V347"/>
<feature type="repeat" description="ANK" evidence="3">
    <location>
        <begin position="876"/>
        <end position="908"/>
    </location>
</feature>
<feature type="repeat" description="ANK" evidence="3">
    <location>
        <begin position="360"/>
        <end position="394"/>
    </location>
</feature>
<feature type="repeat" description="ANK" evidence="3">
    <location>
        <begin position="810"/>
        <end position="842"/>
    </location>
</feature>